<organism evidence="3 4">
    <name type="scientific">Edaphochlamys debaryana</name>
    <dbReference type="NCBI Taxonomy" id="47281"/>
    <lineage>
        <taxon>Eukaryota</taxon>
        <taxon>Viridiplantae</taxon>
        <taxon>Chlorophyta</taxon>
        <taxon>core chlorophytes</taxon>
        <taxon>Chlorophyceae</taxon>
        <taxon>CS clade</taxon>
        <taxon>Chlamydomonadales</taxon>
        <taxon>Chlamydomonadales incertae sedis</taxon>
        <taxon>Edaphochlamys</taxon>
    </lineage>
</organism>
<name>A0A836BWM8_9CHLO</name>
<evidence type="ECO:0000313" key="3">
    <source>
        <dbReference type="EMBL" id="KAG2491142.1"/>
    </source>
</evidence>
<comment type="caution">
    <text evidence="3">The sequence shown here is derived from an EMBL/GenBank/DDBJ whole genome shotgun (WGS) entry which is preliminary data.</text>
</comment>
<feature type="compositionally biased region" description="Low complexity" evidence="1">
    <location>
        <begin position="131"/>
        <end position="144"/>
    </location>
</feature>
<feature type="chain" id="PRO_5032928917" evidence="2">
    <location>
        <begin position="29"/>
        <end position="383"/>
    </location>
</feature>
<evidence type="ECO:0000313" key="4">
    <source>
        <dbReference type="Proteomes" id="UP000612055"/>
    </source>
</evidence>
<dbReference type="AlphaFoldDB" id="A0A836BWM8"/>
<keyword evidence="2" id="KW-0732">Signal</keyword>
<keyword evidence="4" id="KW-1185">Reference proteome</keyword>
<dbReference type="Proteomes" id="UP000612055">
    <property type="component" value="Unassembled WGS sequence"/>
</dbReference>
<protein>
    <submittedName>
        <fullName evidence="3">Uncharacterized protein</fullName>
    </submittedName>
</protein>
<reference evidence="3" key="1">
    <citation type="journal article" date="2020" name="bioRxiv">
        <title>Comparative genomics of Chlamydomonas.</title>
        <authorList>
            <person name="Craig R.J."/>
            <person name="Hasan A.R."/>
            <person name="Ness R.W."/>
            <person name="Keightley P.D."/>
        </authorList>
    </citation>
    <scope>NUCLEOTIDE SEQUENCE</scope>
    <source>
        <strain evidence="3">CCAP 11/70</strain>
    </source>
</reference>
<dbReference type="EMBL" id="JAEHOE010000056">
    <property type="protein sequence ID" value="KAG2491142.1"/>
    <property type="molecule type" value="Genomic_DNA"/>
</dbReference>
<evidence type="ECO:0000256" key="2">
    <source>
        <dbReference type="SAM" id="SignalP"/>
    </source>
</evidence>
<sequence length="383" mass="41897">MFGHRQPARVPRAFLALSMLFLIPPYEQFTYEVALSSGYRSHFGATFASTLVSILASGAMAPPGGPAHMHLLFNDARLMQLSLVYNLVHMSSRVHASVYDLQDVSGSMRARNAFYQLLRAPDFVPGPPPAASKTEAAAKAKPSTQPHNGERVTTLGRVARPKGASNLPILFLEDDIWLVDDLPKKLHHVAKDAASKSGNRPFIIALYIPTRTGRPVATVLNATAGCNVPHTEVRLGPKPYGPGSEEGPGTAVMMLPSDDPPPAEGRKDASLVGYSAKRAHYYWGAQGLYVSDGRLRRRLADCYYQYTAQKWERGRLHFKDWALSICLEDLGVAAFTSGSSLVQHTGVSSSLFGAAETNTNFHRTCAFTFRERVPADDARDDWV</sequence>
<gene>
    <name evidence="3" type="ORF">HYH03_010584</name>
</gene>
<dbReference type="OrthoDB" id="548723at2759"/>
<accession>A0A836BWM8</accession>
<feature type="region of interest" description="Disordered" evidence="1">
    <location>
        <begin position="233"/>
        <end position="268"/>
    </location>
</feature>
<feature type="region of interest" description="Disordered" evidence="1">
    <location>
        <begin position="126"/>
        <end position="157"/>
    </location>
</feature>
<feature type="signal peptide" evidence="2">
    <location>
        <begin position="1"/>
        <end position="28"/>
    </location>
</feature>
<evidence type="ECO:0000256" key="1">
    <source>
        <dbReference type="SAM" id="MobiDB-lite"/>
    </source>
</evidence>
<proteinExistence type="predicted"/>